<dbReference type="AlphaFoldDB" id="A0A813DRH6"/>
<evidence type="ECO:0000256" key="11">
    <source>
        <dbReference type="ARBA" id="ARBA00022884"/>
    </source>
</evidence>
<name>A0A813DRH6_POLGL</name>
<accession>A0A813DRH6</accession>
<dbReference type="GO" id="GO:0004535">
    <property type="term" value="F:poly(A)-specific ribonuclease activity"/>
    <property type="evidence" value="ECO:0007669"/>
    <property type="project" value="UniProtKB-EC"/>
</dbReference>
<comment type="subcellular location">
    <subcellularLocation>
        <location evidence="3">Cytoplasm</location>
    </subcellularLocation>
    <subcellularLocation>
        <location evidence="2">Nucleus</location>
    </subcellularLocation>
</comment>
<evidence type="ECO:0000256" key="2">
    <source>
        <dbReference type="ARBA" id="ARBA00004123"/>
    </source>
</evidence>
<dbReference type="Proteomes" id="UP000654075">
    <property type="component" value="Unassembled WGS sequence"/>
</dbReference>
<sequence length="259" mass="28237">PASSSRLSVHAVDFVPESNRTSLESIGNCLEQAATETGHAMSNGIFCACAAELTELPDSSGDFTSGPDKPSDKRLPREVWSWNLEAEFDELLAALAGEDSAFIALDTEFPGFLCEDHLAAHLDLRYWALRENCDLLNPIQLGLAVADKDGLGLGVWTFNLWFDLTTDLHTGESVSFLTAAGVDFPRHAIEGIDPSVLAWKLGASPLLGSHSNSPEWVTFAGWYDWGYLVTWVCLSEALDWAADACRSSFASWVQLLDHS</sequence>
<evidence type="ECO:0000256" key="12">
    <source>
        <dbReference type="ARBA" id="ARBA00023015"/>
    </source>
</evidence>
<dbReference type="EMBL" id="CAJNNV010003885">
    <property type="protein sequence ID" value="CAE8589793.1"/>
    <property type="molecule type" value="Genomic_DNA"/>
</dbReference>
<evidence type="ECO:0000256" key="3">
    <source>
        <dbReference type="ARBA" id="ARBA00004496"/>
    </source>
</evidence>
<keyword evidence="6" id="KW-0963">Cytoplasm</keyword>
<evidence type="ECO:0000256" key="7">
    <source>
        <dbReference type="ARBA" id="ARBA00022722"/>
    </source>
</evidence>
<dbReference type="InterPro" id="IPR006941">
    <property type="entry name" value="RNase_CAF1"/>
</dbReference>
<dbReference type="InterPro" id="IPR036397">
    <property type="entry name" value="RNaseH_sf"/>
</dbReference>
<evidence type="ECO:0000256" key="13">
    <source>
        <dbReference type="ARBA" id="ARBA00023163"/>
    </source>
</evidence>
<keyword evidence="16" id="KW-1185">Reference proteome</keyword>
<dbReference type="InterPro" id="IPR012337">
    <property type="entry name" value="RNaseH-like_sf"/>
</dbReference>
<comment type="similarity">
    <text evidence="4">Belongs to the CAF1 family.</text>
</comment>
<proteinExistence type="inferred from homology"/>
<evidence type="ECO:0000256" key="1">
    <source>
        <dbReference type="ARBA" id="ARBA00001663"/>
    </source>
</evidence>
<gene>
    <name evidence="15" type="ORF">PGLA1383_LOCUS8523</name>
</gene>
<evidence type="ECO:0000256" key="5">
    <source>
        <dbReference type="ARBA" id="ARBA00012161"/>
    </source>
</evidence>
<evidence type="ECO:0000256" key="8">
    <source>
        <dbReference type="ARBA" id="ARBA00022723"/>
    </source>
</evidence>
<dbReference type="SUPFAM" id="SSF53098">
    <property type="entry name" value="Ribonuclease H-like"/>
    <property type="match status" value="1"/>
</dbReference>
<keyword evidence="10" id="KW-0269">Exonuclease</keyword>
<feature type="non-terminal residue" evidence="15">
    <location>
        <position position="1"/>
    </location>
</feature>
<dbReference type="PANTHER" id="PTHR10797">
    <property type="entry name" value="CCR4-NOT TRANSCRIPTION COMPLEX SUBUNIT"/>
    <property type="match status" value="1"/>
</dbReference>
<keyword evidence="9" id="KW-0378">Hydrolase</keyword>
<keyword evidence="14" id="KW-0539">Nucleus</keyword>
<keyword evidence="11" id="KW-0694">RNA-binding</keyword>
<dbReference type="GO" id="GO:0046872">
    <property type="term" value="F:metal ion binding"/>
    <property type="evidence" value="ECO:0007669"/>
    <property type="project" value="UniProtKB-KW"/>
</dbReference>
<dbReference type="GO" id="GO:0005737">
    <property type="term" value="C:cytoplasm"/>
    <property type="evidence" value="ECO:0007669"/>
    <property type="project" value="UniProtKB-SubCell"/>
</dbReference>
<comment type="caution">
    <text evidence="15">The sequence shown here is derived from an EMBL/GenBank/DDBJ whole genome shotgun (WGS) entry which is preliminary data.</text>
</comment>
<evidence type="ECO:0000256" key="9">
    <source>
        <dbReference type="ARBA" id="ARBA00022801"/>
    </source>
</evidence>
<protein>
    <recommendedName>
        <fullName evidence="5">poly(A)-specific ribonuclease</fullName>
        <ecNumber evidence="5">3.1.13.4</ecNumber>
    </recommendedName>
</protein>
<keyword evidence="8" id="KW-0479">Metal-binding</keyword>
<dbReference type="GO" id="GO:0005634">
    <property type="term" value="C:nucleus"/>
    <property type="evidence" value="ECO:0007669"/>
    <property type="project" value="UniProtKB-SubCell"/>
</dbReference>
<dbReference type="OrthoDB" id="1164111at2759"/>
<evidence type="ECO:0000313" key="15">
    <source>
        <dbReference type="EMBL" id="CAE8589793.1"/>
    </source>
</evidence>
<keyword evidence="12" id="KW-0805">Transcription regulation</keyword>
<evidence type="ECO:0000256" key="4">
    <source>
        <dbReference type="ARBA" id="ARBA00008372"/>
    </source>
</evidence>
<dbReference type="EC" id="3.1.13.4" evidence="5"/>
<dbReference type="InterPro" id="IPR039637">
    <property type="entry name" value="CNOT7/CNOT8/Pop2"/>
</dbReference>
<dbReference type="Pfam" id="PF04857">
    <property type="entry name" value="CAF1"/>
    <property type="match status" value="1"/>
</dbReference>
<dbReference type="Gene3D" id="3.30.420.10">
    <property type="entry name" value="Ribonuclease H-like superfamily/Ribonuclease H"/>
    <property type="match status" value="1"/>
</dbReference>
<dbReference type="GO" id="GO:0003723">
    <property type="term" value="F:RNA binding"/>
    <property type="evidence" value="ECO:0007669"/>
    <property type="project" value="UniProtKB-KW"/>
</dbReference>
<evidence type="ECO:0000256" key="10">
    <source>
        <dbReference type="ARBA" id="ARBA00022839"/>
    </source>
</evidence>
<evidence type="ECO:0000313" key="16">
    <source>
        <dbReference type="Proteomes" id="UP000654075"/>
    </source>
</evidence>
<evidence type="ECO:0000256" key="6">
    <source>
        <dbReference type="ARBA" id="ARBA00022490"/>
    </source>
</evidence>
<comment type="catalytic activity">
    <reaction evidence="1">
        <text>Exonucleolytic cleavage of poly(A) to 5'-AMP.</text>
        <dbReference type="EC" id="3.1.13.4"/>
    </reaction>
</comment>
<dbReference type="GO" id="GO:0030014">
    <property type="term" value="C:CCR4-NOT complex"/>
    <property type="evidence" value="ECO:0007669"/>
    <property type="project" value="InterPro"/>
</dbReference>
<organism evidence="15 16">
    <name type="scientific">Polarella glacialis</name>
    <name type="common">Dinoflagellate</name>
    <dbReference type="NCBI Taxonomy" id="89957"/>
    <lineage>
        <taxon>Eukaryota</taxon>
        <taxon>Sar</taxon>
        <taxon>Alveolata</taxon>
        <taxon>Dinophyceae</taxon>
        <taxon>Suessiales</taxon>
        <taxon>Suessiaceae</taxon>
        <taxon>Polarella</taxon>
    </lineage>
</organism>
<keyword evidence="7" id="KW-0540">Nuclease</keyword>
<keyword evidence="13" id="KW-0804">Transcription</keyword>
<evidence type="ECO:0000256" key="14">
    <source>
        <dbReference type="ARBA" id="ARBA00023242"/>
    </source>
</evidence>
<reference evidence="15" key="1">
    <citation type="submission" date="2021-02" db="EMBL/GenBank/DDBJ databases">
        <authorList>
            <person name="Dougan E. K."/>
            <person name="Rhodes N."/>
            <person name="Thang M."/>
            <person name="Chan C."/>
        </authorList>
    </citation>
    <scope>NUCLEOTIDE SEQUENCE</scope>
</reference>